<evidence type="ECO:0000256" key="5">
    <source>
        <dbReference type="ARBA" id="ARBA00022833"/>
    </source>
</evidence>
<reference evidence="10" key="1">
    <citation type="submission" date="2019-12" db="UniProtKB">
        <authorList>
            <consortium name="WormBaseParasite"/>
        </authorList>
    </citation>
    <scope>IDENTIFICATION</scope>
</reference>
<dbReference type="WBParaSite" id="TMUE_1000004114.1">
    <property type="protein sequence ID" value="TMUE_1000004114.1"/>
    <property type="gene ID" value="WBGene00298863"/>
</dbReference>
<dbReference type="GO" id="GO:0005634">
    <property type="term" value="C:nucleus"/>
    <property type="evidence" value="ECO:0007669"/>
    <property type="project" value="UniProtKB-SubCell"/>
</dbReference>
<keyword evidence="9" id="KW-1185">Reference proteome</keyword>
<feature type="domain" description="C2H2-type" evidence="8">
    <location>
        <begin position="53"/>
        <end position="80"/>
    </location>
</feature>
<accession>A0A5S6QA59</accession>
<comment type="subcellular location">
    <subcellularLocation>
        <location evidence="1">Nucleus</location>
    </subcellularLocation>
</comment>
<dbReference type="SMART" id="SM00355">
    <property type="entry name" value="ZnF_C2H2"/>
    <property type="match status" value="2"/>
</dbReference>
<sequence>MQGHESDNAAVNVTDRDESIEMTGFSCPTCQRTFSRHSSLWNHLKIHSAQTFYTCNICEKTFKWKNSLRAHGAWHVKKGEICSVNELTDLKKVRRRPTTVSKGESSLAVDDSSFVGEYGNQSVDKSNGNECVINLSTGDSSFESSCNLRLPVPRSSVHEAAGTLKDDTSFENHECLPSNSSASYGSGLLHHSSYNGKDDDFVQMTQSSNPYGSFGVVNNGFVKWNEISVQDRAEESCSAQSSIGSSTYYSSRDQLWQNVLLNNTEIENNLHSQQQFNEVLTYGSMTHLTQKSENSIQELYARQCWTNVEPALEEVTDRCQPMEEKRSGSNAQRYIQGMHERDPSLRFRGVHQAYRNHTPSRSFLGNTGQLTRGFTQRQPVSSFNRLTGRVYRLHHGTPPVGTRPNSAHNMQAPRFFQPMQRAYCGPARMAGQRYGPLGSPAFPNMPRYQPKKPLINRWNVQPNYRLTSGPQPMQQAFDGGTYGTRRMGSRSANGRKPGYSFFYAGTNTTHGSPRASCRFITIRTSPDSKIQVFVKPSTR</sequence>
<evidence type="ECO:0000256" key="1">
    <source>
        <dbReference type="ARBA" id="ARBA00004123"/>
    </source>
</evidence>
<dbReference type="GO" id="GO:0000981">
    <property type="term" value="F:DNA-binding transcription factor activity, RNA polymerase II-specific"/>
    <property type="evidence" value="ECO:0007669"/>
    <property type="project" value="TreeGrafter"/>
</dbReference>
<dbReference type="STRING" id="70415.A0A5S6QA59"/>
<organism evidence="9 10">
    <name type="scientific">Trichuris muris</name>
    <name type="common">Mouse whipworm</name>
    <dbReference type="NCBI Taxonomy" id="70415"/>
    <lineage>
        <taxon>Eukaryota</taxon>
        <taxon>Metazoa</taxon>
        <taxon>Ecdysozoa</taxon>
        <taxon>Nematoda</taxon>
        <taxon>Enoplea</taxon>
        <taxon>Dorylaimia</taxon>
        <taxon>Trichinellida</taxon>
        <taxon>Trichuridae</taxon>
        <taxon>Trichuris</taxon>
    </lineage>
</organism>
<dbReference type="InterPro" id="IPR013087">
    <property type="entry name" value="Znf_C2H2_type"/>
</dbReference>
<keyword evidence="6" id="KW-0539">Nucleus</keyword>
<protein>
    <submittedName>
        <fullName evidence="10">C2H2-type domain-containing protein</fullName>
    </submittedName>
</protein>
<name>A0A5S6QA59_TRIMR</name>
<dbReference type="SUPFAM" id="SSF57667">
    <property type="entry name" value="beta-beta-alpha zinc fingers"/>
    <property type="match status" value="1"/>
</dbReference>
<dbReference type="Pfam" id="PF00096">
    <property type="entry name" value="zf-C2H2"/>
    <property type="match status" value="1"/>
</dbReference>
<evidence type="ECO:0000259" key="8">
    <source>
        <dbReference type="PROSITE" id="PS50157"/>
    </source>
</evidence>
<keyword evidence="2" id="KW-0479">Metal-binding</keyword>
<feature type="domain" description="C2H2-type" evidence="8">
    <location>
        <begin position="25"/>
        <end position="52"/>
    </location>
</feature>
<evidence type="ECO:0000256" key="6">
    <source>
        <dbReference type="ARBA" id="ARBA00023242"/>
    </source>
</evidence>
<evidence type="ECO:0000313" key="10">
    <source>
        <dbReference type="WBParaSite" id="TMUE_1000004114.1"/>
    </source>
</evidence>
<proteinExistence type="predicted"/>
<dbReference type="GO" id="GO:0008270">
    <property type="term" value="F:zinc ion binding"/>
    <property type="evidence" value="ECO:0007669"/>
    <property type="project" value="UniProtKB-KW"/>
</dbReference>
<keyword evidence="3" id="KW-0677">Repeat</keyword>
<evidence type="ECO:0000256" key="3">
    <source>
        <dbReference type="ARBA" id="ARBA00022737"/>
    </source>
</evidence>
<dbReference type="Proteomes" id="UP000046395">
    <property type="component" value="Unassembled WGS sequence"/>
</dbReference>
<dbReference type="Gene3D" id="3.30.160.60">
    <property type="entry name" value="Classic Zinc Finger"/>
    <property type="match status" value="2"/>
</dbReference>
<dbReference type="PROSITE" id="PS00028">
    <property type="entry name" value="ZINC_FINGER_C2H2_1"/>
    <property type="match status" value="2"/>
</dbReference>
<evidence type="ECO:0000256" key="2">
    <source>
        <dbReference type="ARBA" id="ARBA00022723"/>
    </source>
</evidence>
<evidence type="ECO:0000313" key="9">
    <source>
        <dbReference type="Proteomes" id="UP000046395"/>
    </source>
</evidence>
<evidence type="ECO:0000256" key="7">
    <source>
        <dbReference type="PROSITE-ProRule" id="PRU00042"/>
    </source>
</evidence>
<dbReference type="InterPro" id="IPR036236">
    <property type="entry name" value="Znf_C2H2_sf"/>
</dbReference>
<keyword evidence="4 7" id="KW-0863">Zinc-finger</keyword>
<dbReference type="PANTHER" id="PTHR24394:SF29">
    <property type="entry name" value="MYONEURIN"/>
    <property type="match status" value="1"/>
</dbReference>
<keyword evidence="5" id="KW-0862">Zinc</keyword>
<dbReference type="AlphaFoldDB" id="A0A5S6QA59"/>
<evidence type="ECO:0000256" key="4">
    <source>
        <dbReference type="ARBA" id="ARBA00022771"/>
    </source>
</evidence>
<dbReference type="PROSITE" id="PS50157">
    <property type="entry name" value="ZINC_FINGER_C2H2_2"/>
    <property type="match status" value="2"/>
</dbReference>
<dbReference type="PANTHER" id="PTHR24394">
    <property type="entry name" value="ZINC FINGER PROTEIN"/>
    <property type="match status" value="1"/>
</dbReference>